<evidence type="ECO:0000313" key="2">
    <source>
        <dbReference type="EMBL" id="PWJ09931.1"/>
    </source>
</evidence>
<sequence>MVRQGAPSVPSLIICDQSGTELFDPGAAGRLEHRMALLAKAGDTVVVRERVPEFEQYLGDYLGIRDVSFVEAEPRDADSVARQLRVNPKLASLLGEALPDGTALTVQSYLTNGYTWHLAKALADCRQTPVSVAGPTSRASKHANDKLWFWSVVRTLTGKDSTPPTLYAFGPAAAAAKVARFARDFSSVVVKAPSSAGGRGNLRFQSAQLEKMRLTEIRDVIEQRLRAVGWRGTYPILIGVWESGITASPSAQMWLPKKDEGLPQILGLFEQRVEGSRGRFSGAQPAILPDDIAQEFLAEAAIIGALLQRIGYFGACSLDAVIRETPNRRSELHWVECNGRWSGVSIPLAAARRFRGDDTQNGLLIVQDIFPELKPIGTRALLDLLDELAFRSRASEEGIVIVSPPNRAADVSLNVMALAKTQPRAAEMVEELRRRLGLGAA</sequence>
<evidence type="ECO:0000259" key="1">
    <source>
        <dbReference type="Pfam" id="PF18604"/>
    </source>
</evidence>
<reference evidence="2 4" key="2">
    <citation type="submission" date="2018-03" db="EMBL/GenBank/DDBJ databases">
        <title>Genomic Encyclopedia of Archaeal and Bacterial Type Strains, Phase II (KMG-II): from individual species to whole genera.</title>
        <authorList>
            <person name="Goeker M."/>
        </authorList>
    </citation>
    <scope>NUCLEOTIDE SEQUENCE [LARGE SCALE GENOMIC DNA]</scope>
    <source>
        <strain evidence="2 4">DSM 25227</strain>
    </source>
</reference>
<feature type="domain" description="Pre ATP-grasp" evidence="1">
    <location>
        <begin position="33"/>
        <end position="122"/>
    </location>
</feature>
<accession>A0A2Y9B672</accession>
<dbReference type="AlphaFoldDB" id="A0A2Y9B672"/>
<dbReference type="SUPFAM" id="SSF56059">
    <property type="entry name" value="Glutathione synthetase ATP-binding domain-like"/>
    <property type="match status" value="1"/>
</dbReference>
<dbReference type="Pfam" id="PF18604">
    <property type="entry name" value="PreAtp-grasp"/>
    <property type="match status" value="1"/>
</dbReference>
<evidence type="ECO:0000313" key="5">
    <source>
        <dbReference type="Proteomes" id="UP000251571"/>
    </source>
</evidence>
<dbReference type="Proteomes" id="UP000245839">
    <property type="component" value="Unassembled WGS sequence"/>
</dbReference>
<organism evidence="3 5">
    <name type="scientific">Jannaschia seohaensis</name>
    <dbReference type="NCBI Taxonomy" id="475081"/>
    <lineage>
        <taxon>Bacteria</taxon>
        <taxon>Pseudomonadati</taxon>
        <taxon>Pseudomonadota</taxon>
        <taxon>Alphaproteobacteria</taxon>
        <taxon>Rhodobacterales</taxon>
        <taxon>Roseobacteraceae</taxon>
        <taxon>Jannaschia</taxon>
    </lineage>
</organism>
<evidence type="ECO:0000313" key="3">
    <source>
        <dbReference type="EMBL" id="SSA51910.1"/>
    </source>
</evidence>
<dbReference type="Proteomes" id="UP000251571">
    <property type="component" value="Unassembled WGS sequence"/>
</dbReference>
<protein>
    <recommendedName>
        <fullName evidence="1">Pre ATP-grasp domain-containing protein</fullName>
    </recommendedName>
</protein>
<keyword evidence="4" id="KW-1185">Reference proteome</keyword>
<name>A0A2Y9B672_9RHOB</name>
<dbReference type="EMBL" id="QGDJ01000027">
    <property type="protein sequence ID" value="PWJ09931.1"/>
    <property type="molecule type" value="Genomic_DNA"/>
</dbReference>
<gene>
    <name evidence="2" type="ORF">BCF38_1274</name>
    <name evidence="3" type="ORF">SAMN05421539_1274</name>
</gene>
<reference evidence="3 5" key="1">
    <citation type="submission" date="2016-10" db="EMBL/GenBank/DDBJ databases">
        <authorList>
            <person name="Cai Z."/>
        </authorList>
    </citation>
    <scope>NUCLEOTIDE SEQUENCE [LARGE SCALE GENOMIC DNA]</scope>
    <source>
        <strain evidence="3 5">DSM 25227</strain>
    </source>
</reference>
<dbReference type="EMBL" id="UETC01000027">
    <property type="protein sequence ID" value="SSA51910.1"/>
    <property type="molecule type" value="Genomic_DNA"/>
</dbReference>
<dbReference type="InterPro" id="IPR040754">
    <property type="entry name" value="PreAtp-grasp"/>
</dbReference>
<proteinExistence type="predicted"/>
<evidence type="ECO:0000313" key="4">
    <source>
        <dbReference type="Proteomes" id="UP000245839"/>
    </source>
</evidence>